<evidence type="ECO:0000256" key="5">
    <source>
        <dbReference type="ARBA" id="ARBA00022801"/>
    </source>
</evidence>
<dbReference type="NCBIfam" id="TIGR00857">
    <property type="entry name" value="pyrC_multi"/>
    <property type="match status" value="1"/>
</dbReference>
<dbReference type="Pfam" id="PF00449">
    <property type="entry name" value="Urease_alpha"/>
    <property type="match status" value="1"/>
</dbReference>
<feature type="domain" description="Amidohydrolase-related" evidence="8">
    <location>
        <begin position="54"/>
        <end position="422"/>
    </location>
</feature>
<evidence type="ECO:0000256" key="3">
    <source>
        <dbReference type="ARBA" id="ARBA00010286"/>
    </source>
</evidence>
<evidence type="ECO:0000259" key="8">
    <source>
        <dbReference type="Pfam" id="PF01979"/>
    </source>
</evidence>
<comment type="similarity">
    <text evidence="3">Belongs to the metallo-dependent hydrolases superfamily. DHOase family. Class I DHOase subfamily.</text>
</comment>
<dbReference type="InterPro" id="IPR002195">
    <property type="entry name" value="Dihydroorotase_CS"/>
</dbReference>
<dbReference type="SUPFAM" id="SSF51556">
    <property type="entry name" value="Metallo-dependent hydrolases"/>
    <property type="match status" value="1"/>
</dbReference>
<gene>
    <name evidence="9" type="ORF">SAMN05216241_101494</name>
</gene>
<dbReference type="InterPro" id="IPR006680">
    <property type="entry name" value="Amidohydro-rel"/>
</dbReference>
<keyword evidence="4" id="KW-0479">Metal-binding</keyword>
<dbReference type="SUPFAM" id="SSF51338">
    <property type="entry name" value="Composite domain of metallo-dependent hydrolases"/>
    <property type="match status" value="1"/>
</dbReference>
<keyword evidence="10" id="KW-1185">Reference proteome</keyword>
<evidence type="ECO:0000256" key="4">
    <source>
        <dbReference type="ARBA" id="ARBA00022723"/>
    </source>
</evidence>
<dbReference type="PANTHER" id="PTHR43668">
    <property type="entry name" value="ALLANTOINASE"/>
    <property type="match status" value="1"/>
</dbReference>
<dbReference type="EMBL" id="FNCE01000001">
    <property type="protein sequence ID" value="SDF57179.1"/>
    <property type="molecule type" value="Genomic_DNA"/>
</dbReference>
<evidence type="ECO:0000313" key="10">
    <source>
        <dbReference type="Proteomes" id="UP000199415"/>
    </source>
</evidence>
<protein>
    <submittedName>
        <fullName evidence="9">Dihydroorotase</fullName>
    </submittedName>
</protein>
<sequence length="450" mass="47966">MSESYDLVITGGTVMTPWGAAACDVGVRDGRIAALGDLPNAAAAQTIDAVGLHVLPGVIDSQVHFREPGGEHKEDLATGTRSAALGGVTTIFEMPNTKPPTTSVEALQDKFDRAAGRAWVDHAFFVGASAENAHHVDELERLPGCAGIKIFMGASTGPLLVADEATLDTVVGRVRRRFAVHAEDAARLDERKPHAQASPADPSAHPVWRDPEAALRATRRILALARRHGARVQVLHISTADELPELARARDHATVEVTPQHLTLEAPDCYRQLGPKAQMNPPVRDSRHRAALWNAVRSGLVDVIGSDHAPHTADEKDAAYPDSPSGMPGVQTLLPVMLNHVAEGRLSLERLVDMTAAGPARVYNLAGKGRVAEGYDADLTLVDTRADRTIDADWLASKAGWSPFEGMRVTGWPVATVLRGQVIARDGEVLGSPHGRPARFQETLAPGTAG</sequence>
<dbReference type="STRING" id="1082479.SAMN05216241_101494"/>
<dbReference type="GO" id="GO:0046872">
    <property type="term" value="F:metal ion binding"/>
    <property type="evidence" value="ECO:0007669"/>
    <property type="project" value="UniProtKB-KW"/>
</dbReference>
<dbReference type="InterPro" id="IPR032466">
    <property type="entry name" value="Metal_Hydrolase"/>
</dbReference>
<evidence type="ECO:0000256" key="6">
    <source>
        <dbReference type="SAM" id="MobiDB-lite"/>
    </source>
</evidence>
<feature type="region of interest" description="Disordered" evidence="6">
    <location>
        <begin position="185"/>
        <end position="208"/>
    </location>
</feature>
<evidence type="ECO:0000313" key="9">
    <source>
        <dbReference type="EMBL" id="SDF57179.1"/>
    </source>
</evidence>
<accession>A0A1G7M7H4</accession>
<dbReference type="Proteomes" id="UP000199415">
    <property type="component" value="Unassembled WGS sequence"/>
</dbReference>
<dbReference type="RefSeq" id="WP_090018508.1">
    <property type="nucleotide sequence ID" value="NZ_FNCE01000001.1"/>
</dbReference>
<dbReference type="OrthoDB" id="9775759at2"/>
<evidence type="ECO:0000256" key="2">
    <source>
        <dbReference type="ARBA" id="ARBA00002368"/>
    </source>
</evidence>
<dbReference type="Gene3D" id="2.30.40.10">
    <property type="entry name" value="Urease, subunit C, domain 1"/>
    <property type="match status" value="1"/>
</dbReference>
<dbReference type="InterPro" id="IPR050138">
    <property type="entry name" value="DHOase/Allantoinase_Hydrolase"/>
</dbReference>
<evidence type="ECO:0000259" key="7">
    <source>
        <dbReference type="Pfam" id="PF00449"/>
    </source>
</evidence>
<dbReference type="GO" id="GO:0005737">
    <property type="term" value="C:cytoplasm"/>
    <property type="evidence" value="ECO:0007669"/>
    <property type="project" value="TreeGrafter"/>
</dbReference>
<dbReference type="AlphaFoldDB" id="A0A1G7M7H4"/>
<dbReference type="CDD" id="cd01318">
    <property type="entry name" value="DHOase_IIb"/>
    <property type="match status" value="1"/>
</dbReference>
<dbReference type="GO" id="GO:0006145">
    <property type="term" value="P:purine nucleobase catabolic process"/>
    <property type="evidence" value="ECO:0007669"/>
    <property type="project" value="TreeGrafter"/>
</dbReference>
<name>A0A1G7M7H4_9PROT</name>
<dbReference type="PROSITE" id="PS00483">
    <property type="entry name" value="DIHYDROOROTASE_2"/>
    <property type="match status" value="1"/>
</dbReference>
<dbReference type="GO" id="GO:0004038">
    <property type="term" value="F:allantoinase activity"/>
    <property type="evidence" value="ECO:0007669"/>
    <property type="project" value="TreeGrafter"/>
</dbReference>
<dbReference type="NCBIfam" id="NF006559">
    <property type="entry name" value="PRK09060.1"/>
    <property type="match status" value="1"/>
</dbReference>
<comment type="cofactor">
    <cofactor evidence="1">
        <name>Zn(2+)</name>
        <dbReference type="ChEBI" id="CHEBI:29105"/>
    </cofactor>
</comment>
<comment type="function">
    <text evidence="2">Catalyzes the reversible cyclization of carbamoyl aspartate to dihydroorotate.</text>
</comment>
<dbReference type="InterPro" id="IPR011059">
    <property type="entry name" value="Metal-dep_hydrolase_composite"/>
</dbReference>
<dbReference type="InterPro" id="IPR011612">
    <property type="entry name" value="Urease_alpha_N_dom"/>
</dbReference>
<organism evidence="9 10">
    <name type="scientific">Limimonas halophila</name>
    <dbReference type="NCBI Taxonomy" id="1082479"/>
    <lineage>
        <taxon>Bacteria</taxon>
        <taxon>Pseudomonadati</taxon>
        <taxon>Pseudomonadota</taxon>
        <taxon>Alphaproteobacteria</taxon>
        <taxon>Rhodospirillales</taxon>
        <taxon>Rhodovibrionaceae</taxon>
        <taxon>Limimonas</taxon>
    </lineage>
</organism>
<dbReference type="PANTHER" id="PTHR43668:SF4">
    <property type="entry name" value="ALLANTOINASE"/>
    <property type="match status" value="1"/>
</dbReference>
<dbReference type="Pfam" id="PF01979">
    <property type="entry name" value="Amidohydro_1"/>
    <property type="match status" value="1"/>
</dbReference>
<keyword evidence="5" id="KW-0378">Hydrolase</keyword>
<dbReference type="Gene3D" id="3.20.20.140">
    <property type="entry name" value="Metal-dependent hydrolases"/>
    <property type="match status" value="1"/>
</dbReference>
<proteinExistence type="inferred from homology"/>
<evidence type="ECO:0000256" key="1">
    <source>
        <dbReference type="ARBA" id="ARBA00001947"/>
    </source>
</evidence>
<feature type="domain" description="Urease alpha-subunit N-terminal" evidence="7">
    <location>
        <begin position="3"/>
        <end position="48"/>
    </location>
</feature>
<reference evidence="9 10" key="1">
    <citation type="submission" date="2016-10" db="EMBL/GenBank/DDBJ databases">
        <authorList>
            <person name="de Groot N.N."/>
        </authorList>
    </citation>
    <scope>NUCLEOTIDE SEQUENCE [LARGE SCALE GENOMIC DNA]</scope>
    <source>
        <strain evidence="9 10">DSM 25584</strain>
    </source>
</reference>